<dbReference type="SUPFAM" id="SSF48484">
    <property type="entry name" value="Lipoxigenase"/>
    <property type="match status" value="2"/>
</dbReference>
<gene>
    <name evidence="10" type="ORF">B0T16DRAFT_455556</name>
</gene>
<feature type="domain" description="Lipoxygenase" evidence="9">
    <location>
        <begin position="199"/>
        <end position="402"/>
    </location>
</feature>
<dbReference type="GO" id="GO:0046872">
    <property type="term" value="F:metal ion binding"/>
    <property type="evidence" value="ECO:0007669"/>
    <property type="project" value="UniProtKB-KW"/>
</dbReference>
<dbReference type="InterPro" id="IPR000907">
    <property type="entry name" value="LipOase"/>
</dbReference>
<protein>
    <recommendedName>
        <fullName evidence="4">Manganese lipoxygenase</fullName>
        <ecNumber evidence="3">1.13.11.45</ecNumber>
    </recommendedName>
</protein>
<keyword evidence="11" id="KW-1185">Reference proteome</keyword>
<dbReference type="GO" id="GO:0050584">
    <property type="term" value="F:linoleate 11-lipoxygenase activity"/>
    <property type="evidence" value="ECO:0007669"/>
    <property type="project" value="UniProtKB-EC"/>
</dbReference>
<comment type="caution">
    <text evidence="10">The sequence shown here is derived from an EMBL/GenBank/DDBJ whole genome shotgun (WGS) entry which is preliminary data.</text>
</comment>
<dbReference type="EC" id="1.13.11.45" evidence="3"/>
<evidence type="ECO:0000256" key="3">
    <source>
        <dbReference type="ARBA" id="ARBA00013178"/>
    </source>
</evidence>
<keyword evidence="6" id="KW-0223">Dioxygenase</keyword>
<proteinExistence type="predicted"/>
<comment type="cofactor">
    <cofactor evidence="2">
        <name>Mn(2+)</name>
        <dbReference type="ChEBI" id="CHEBI:29035"/>
    </cofactor>
</comment>
<evidence type="ECO:0000256" key="4">
    <source>
        <dbReference type="ARBA" id="ARBA00021175"/>
    </source>
</evidence>
<dbReference type="PROSITE" id="PS51393">
    <property type="entry name" value="LIPOXYGENASE_3"/>
    <property type="match status" value="1"/>
</dbReference>
<dbReference type="InterPro" id="IPR036226">
    <property type="entry name" value="LipOase_C_sf"/>
</dbReference>
<evidence type="ECO:0000256" key="1">
    <source>
        <dbReference type="ARBA" id="ARBA00000366"/>
    </source>
</evidence>
<keyword evidence="7" id="KW-0560">Oxidoreductase</keyword>
<evidence type="ECO:0000313" key="11">
    <source>
        <dbReference type="Proteomes" id="UP001174936"/>
    </source>
</evidence>
<evidence type="ECO:0000256" key="5">
    <source>
        <dbReference type="ARBA" id="ARBA00022723"/>
    </source>
</evidence>
<comment type="catalytic activity">
    <reaction evidence="1">
        <text>(9Z,12Z)-octadecadienoate + O2 = (11S)-hydroperoxy-(9Z,12Z)-octadecadienoate</text>
        <dbReference type="Rhea" id="RHEA:18993"/>
        <dbReference type="ChEBI" id="CHEBI:15379"/>
        <dbReference type="ChEBI" id="CHEBI:30245"/>
        <dbReference type="ChEBI" id="CHEBI:57467"/>
        <dbReference type="EC" id="1.13.11.45"/>
    </reaction>
</comment>
<organism evidence="10 11">
    <name type="scientific">Cercophora newfieldiana</name>
    <dbReference type="NCBI Taxonomy" id="92897"/>
    <lineage>
        <taxon>Eukaryota</taxon>
        <taxon>Fungi</taxon>
        <taxon>Dikarya</taxon>
        <taxon>Ascomycota</taxon>
        <taxon>Pezizomycotina</taxon>
        <taxon>Sordariomycetes</taxon>
        <taxon>Sordariomycetidae</taxon>
        <taxon>Sordariales</taxon>
        <taxon>Lasiosphaeriaceae</taxon>
        <taxon>Cercophora</taxon>
    </lineage>
</organism>
<dbReference type="Proteomes" id="UP001174936">
    <property type="component" value="Unassembled WGS sequence"/>
</dbReference>
<keyword evidence="8" id="KW-0464">Manganese</keyword>
<dbReference type="GO" id="GO:0034440">
    <property type="term" value="P:lipid oxidation"/>
    <property type="evidence" value="ECO:0007669"/>
    <property type="project" value="InterPro"/>
</dbReference>
<dbReference type="Pfam" id="PF00305">
    <property type="entry name" value="Lipoxygenase"/>
    <property type="match status" value="1"/>
</dbReference>
<dbReference type="EMBL" id="JAULSV010000003">
    <property type="protein sequence ID" value="KAK0648048.1"/>
    <property type="molecule type" value="Genomic_DNA"/>
</dbReference>
<sequence>MLLPVFDNHPDQRVREIERKKKCWLYGKSLLGNTPHYLEGELGNAVSLEHQQRWYAEAQELKSAVYGEAGTAYMAIAQFGGIQQLSDYYKLYDNQWLTSAPDGVSSGYLANFTSDLLFAMERLSANPYSIHRLHPTASSLPFLVDDDIATNLTGWGLDMLHKNGRLFFVDHSYQSMYPTAEGNFCLLPSRPTLASILHASIRDFMTAFVSAYYTSSRLLALDNELQSFIAECTLHADVIDFPSAPLTSRTTLIDILTHLAFLNSVSHNTLNGAELFQVSGTLPLHPAALYSPPPTAKGPEDIDIMSYLPPLKKSIEHVSLVAFFGPTFSDPERTMAKMFEGEEHFNKGFESVSVAAKTFKREMEEFSEMVNARGFDGEGLCMGMPFVWRALDPVKIPCFLNV</sequence>
<dbReference type="InterPro" id="IPR013819">
    <property type="entry name" value="LipOase_C"/>
</dbReference>
<evidence type="ECO:0000256" key="6">
    <source>
        <dbReference type="ARBA" id="ARBA00022964"/>
    </source>
</evidence>
<dbReference type="AlphaFoldDB" id="A0AA39Y8T5"/>
<name>A0AA39Y8T5_9PEZI</name>
<dbReference type="GO" id="GO:0043651">
    <property type="term" value="P:linoleic acid metabolic process"/>
    <property type="evidence" value="ECO:0007669"/>
    <property type="project" value="UniProtKB-ARBA"/>
</dbReference>
<evidence type="ECO:0000256" key="7">
    <source>
        <dbReference type="ARBA" id="ARBA00023002"/>
    </source>
</evidence>
<keyword evidence="5" id="KW-0479">Metal-binding</keyword>
<evidence type="ECO:0000256" key="2">
    <source>
        <dbReference type="ARBA" id="ARBA00001936"/>
    </source>
</evidence>
<accession>A0AA39Y8T5</accession>
<evidence type="ECO:0000259" key="9">
    <source>
        <dbReference type="PROSITE" id="PS51393"/>
    </source>
</evidence>
<dbReference type="PANTHER" id="PTHR11771">
    <property type="entry name" value="LIPOXYGENASE"/>
    <property type="match status" value="1"/>
</dbReference>
<dbReference type="Gene3D" id="1.20.245.10">
    <property type="entry name" value="Lipoxygenase-1, Domain 5"/>
    <property type="match status" value="1"/>
</dbReference>
<reference evidence="10" key="1">
    <citation type="submission" date="2023-06" db="EMBL/GenBank/DDBJ databases">
        <title>Genome-scale phylogeny and comparative genomics of the fungal order Sordariales.</title>
        <authorList>
            <consortium name="Lawrence Berkeley National Laboratory"/>
            <person name="Hensen N."/>
            <person name="Bonometti L."/>
            <person name="Westerberg I."/>
            <person name="Brannstrom I.O."/>
            <person name="Guillou S."/>
            <person name="Cros-Aarteil S."/>
            <person name="Calhoun S."/>
            <person name="Haridas S."/>
            <person name="Kuo A."/>
            <person name="Mondo S."/>
            <person name="Pangilinan J."/>
            <person name="Riley R."/>
            <person name="Labutti K."/>
            <person name="Andreopoulos B."/>
            <person name="Lipzen A."/>
            <person name="Chen C."/>
            <person name="Yanf M."/>
            <person name="Daum C."/>
            <person name="Ng V."/>
            <person name="Clum A."/>
            <person name="Steindorff A."/>
            <person name="Ohm R."/>
            <person name="Martin F."/>
            <person name="Silar P."/>
            <person name="Natvig D."/>
            <person name="Lalanne C."/>
            <person name="Gautier V."/>
            <person name="Ament-Velasquez S.L."/>
            <person name="Kruys A."/>
            <person name="Hutchinson M.I."/>
            <person name="Powell A.J."/>
            <person name="Barry K."/>
            <person name="Miller A.N."/>
            <person name="Grigoriev I.V."/>
            <person name="Debuchy R."/>
            <person name="Gladieux P."/>
            <person name="Thoren M.H."/>
            <person name="Johannesson H."/>
        </authorList>
    </citation>
    <scope>NUCLEOTIDE SEQUENCE</scope>
    <source>
        <strain evidence="10">SMH2532-1</strain>
    </source>
</reference>
<evidence type="ECO:0000313" key="10">
    <source>
        <dbReference type="EMBL" id="KAK0648048.1"/>
    </source>
</evidence>
<evidence type="ECO:0000256" key="8">
    <source>
        <dbReference type="ARBA" id="ARBA00023211"/>
    </source>
</evidence>